<evidence type="ECO:0000313" key="1">
    <source>
        <dbReference type="EMBL" id="SVE03447.1"/>
    </source>
</evidence>
<accession>A0A383A6N3</accession>
<reference evidence="1" key="1">
    <citation type="submission" date="2018-05" db="EMBL/GenBank/DDBJ databases">
        <authorList>
            <person name="Lanie J.A."/>
            <person name="Ng W.-L."/>
            <person name="Kazmierczak K.M."/>
            <person name="Andrzejewski T.M."/>
            <person name="Davidsen T.M."/>
            <person name="Wayne K.J."/>
            <person name="Tettelin H."/>
            <person name="Glass J.I."/>
            <person name="Rusch D."/>
            <person name="Podicherti R."/>
            <person name="Tsui H.-C.T."/>
            <person name="Winkler M.E."/>
        </authorList>
    </citation>
    <scope>NUCLEOTIDE SEQUENCE</scope>
</reference>
<feature type="non-terminal residue" evidence="1">
    <location>
        <position position="30"/>
    </location>
</feature>
<gene>
    <name evidence="1" type="ORF">METZ01_LOCUS456301</name>
</gene>
<organism evidence="1">
    <name type="scientific">marine metagenome</name>
    <dbReference type="NCBI Taxonomy" id="408172"/>
    <lineage>
        <taxon>unclassified sequences</taxon>
        <taxon>metagenomes</taxon>
        <taxon>ecological metagenomes</taxon>
    </lineage>
</organism>
<dbReference type="AlphaFoldDB" id="A0A383A6N3"/>
<dbReference type="EMBL" id="UINC01189661">
    <property type="protein sequence ID" value="SVE03447.1"/>
    <property type="molecule type" value="Genomic_DNA"/>
</dbReference>
<sequence length="30" mass="3505">MVKEYKNGENHEKITFINSILSYISSSGEW</sequence>
<protein>
    <submittedName>
        <fullName evidence="1">Uncharacterized protein</fullName>
    </submittedName>
</protein>
<name>A0A383A6N3_9ZZZZ</name>
<proteinExistence type="predicted"/>